<dbReference type="AlphaFoldDB" id="R9HCB0"/>
<dbReference type="SUPFAM" id="SSF55729">
    <property type="entry name" value="Acyl-CoA N-acyltransferases (Nat)"/>
    <property type="match status" value="1"/>
</dbReference>
<gene>
    <name evidence="2" type="ORF">C799_03709</name>
</gene>
<dbReference type="EMBL" id="ASSM01000011">
    <property type="protein sequence ID" value="EOR98799.1"/>
    <property type="molecule type" value="Genomic_DNA"/>
</dbReference>
<organism evidence="2 3">
    <name type="scientific">Bacteroides thetaiotaomicron dnLKV9</name>
    <dbReference type="NCBI Taxonomy" id="1235785"/>
    <lineage>
        <taxon>Bacteria</taxon>
        <taxon>Pseudomonadati</taxon>
        <taxon>Bacteroidota</taxon>
        <taxon>Bacteroidia</taxon>
        <taxon>Bacteroidales</taxon>
        <taxon>Bacteroidaceae</taxon>
        <taxon>Bacteroides</taxon>
    </lineage>
</organism>
<evidence type="ECO:0000313" key="3">
    <source>
        <dbReference type="Proteomes" id="UP000014207"/>
    </source>
</evidence>
<dbReference type="Proteomes" id="UP000014207">
    <property type="component" value="Unassembled WGS sequence"/>
</dbReference>
<proteinExistence type="predicted"/>
<evidence type="ECO:0000259" key="1">
    <source>
        <dbReference type="PROSITE" id="PS51186"/>
    </source>
</evidence>
<dbReference type="Gene3D" id="3.40.630.30">
    <property type="match status" value="1"/>
</dbReference>
<accession>R9HCB0</accession>
<dbReference type="PATRIC" id="fig|1235785.3.peg.3745"/>
<dbReference type="HOGENOM" id="CLU_013985_12_1_10"/>
<dbReference type="Pfam" id="PF13523">
    <property type="entry name" value="Acetyltransf_8"/>
    <property type="match status" value="1"/>
</dbReference>
<feature type="domain" description="N-acetyltransferase" evidence="1">
    <location>
        <begin position="54"/>
        <end position="216"/>
    </location>
</feature>
<name>R9HCB0_BACT4</name>
<dbReference type="InterPro" id="IPR000182">
    <property type="entry name" value="GNAT_dom"/>
</dbReference>
<sequence>MSEQECTGVIQNSPLRRFFGDGIVSVYLIFITFTQKNEMTGETNESMIINKNEIAIKPIQEEDIPLFDKWLDKEYISKWFGKKEDWLNEIHERNGEYSFLHHFIVYYNDRKIGYCLYADCFFLKDLEEEGHDFEDLYGDVPTEKHTYEIGYLIGEEEYLNHGIGKIIIRILEEKIMEAGGKEISADPSEENIISIKALLSNGFKKKRDGDYRKVLG</sequence>
<dbReference type="PROSITE" id="PS51186">
    <property type="entry name" value="GNAT"/>
    <property type="match status" value="1"/>
</dbReference>
<evidence type="ECO:0000313" key="2">
    <source>
        <dbReference type="EMBL" id="EOR98799.1"/>
    </source>
</evidence>
<reference evidence="2 3" key="1">
    <citation type="submission" date="2013-04" db="EMBL/GenBank/DDBJ databases">
        <title>The Genome Sequence of Bacteroides thetaiotaomicron dnLKV9.</title>
        <authorList>
            <consortium name="The Broad Institute Genomics Platform"/>
            <consortium name="The Broad Institute Genome Sequencing Center for Infectious Disease"/>
            <person name="Earl A."/>
            <person name="Xavier R."/>
            <person name="Kuhn K."/>
            <person name="Stappenbeck T."/>
            <person name="Walker B."/>
            <person name="Young S."/>
            <person name="Zeng Q."/>
            <person name="Gargeya S."/>
            <person name="Fitzgerald M."/>
            <person name="Haas B."/>
            <person name="Abouelleil A."/>
            <person name="Allen A.W."/>
            <person name="Alvarado L."/>
            <person name="Arachchi H.M."/>
            <person name="Berlin A.M."/>
            <person name="Chapman S.B."/>
            <person name="Gainer-Dewar J."/>
            <person name="Goldberg J."/>
            <person name="Griggs A."/>
            <person name="Gujja S."/>
            <person name="Hansen M."/>
            <person name="Howarth C."/>
            <person name="Imamovic A."/>
            <person name="Ireland A."/>
            <person name="Larimer J."/>
            <person name="McCowan C."/>
            <person name="Murphy C."/>
            <person name="Pearson M."/>
            <person name="Poon T.W."/>
            <person name="Priest M."/>
            <person name="Roberts A."/>
            <person name="Saif S."/>
            <person name="Shea T."/>
            <person name="Sisk P."/>
            <person name="Sykes S."/>
            <person name="Wortman J."/>
            <person name="Nusbaum C."/>
            <person name="Birren B."/>
        </authorList>
    </citation>
    <scope>NUCLEOTIDE SEQUENCE [LARGE SCALE GENOMIC DNA]</scope>
    <source>
        <strain evidence="3">dnLKV9</strain>
    </source>
</reference>
<dbReference type="InterPro" id="IPR016181">
    <property type="entry name" value="Acyl_CoA_acyltransferase"/>
</dbReference>
<comment type="caution">
    <text evidence="2">The sequence shown here is derived from an EMBL/GenBank/DDBJ whole genome shotgun (WGS) entry which is preliminary data.</text>
</comment>
<protein>
    <recommendedName>
        <fullName evidence="1">N-acetyltransferase domain-containing protein</fullName>
    </recommendedName>
</protein>
<dbReference type="GO" id="GO:0016747">
    <property type="term" value="F:acyltransferase activity, transferring groups other than amino-acyl groups"/>
    <property type="evidence" value="ECO:0007669"/>
    <property type="project" value="InterPro"/>
</dbReference>